<dbReference type="SUPFAM" id="SSF111369">
    <property type="entry name" value="HlyD-like secretion proteins"/>
    <property type="match status" value="1"/>
</dbReference>
<feature type="transmembrane region" description="Helical" evidence="3">
    <location>
        <begin position="7"/>
        <end position="26"/>
    </location>
</feature>
<dbReference type="Gene3D" id="1.10.287.470">
    <property type="entry name" value="Helix hairpin bin"/>
    <property type="match status" value="1"/>
</dbReference>
<dbReference type="Proteomes" id="UP001253545">
    <property type="component" value="Unassembled WGS sequence"/>
</dbReference>
<dbReference type="EMBL" id="JAVRHX010000001">
    <property type="protein sequence ID" value="MDT0593396.1"/>
    <property type="molecule type" value="Genomic_DNA"/>
</dbReference>
<dbReference type="Pfam" id="PF25989">
    <property type="entry name" value="YknX_C"/>
    <property type="match status" value="1"/>
</dbReference>
<dbReference type="NCBIfam" id="TIGR01730">
    <property type="entry name" value="RND_mfp"/>
    <property type="match status" value="1"/>
</dbReference>
<name>A0ABU2ZMC3_9ALTE</name>
<dbReference type="PANTHER" id="PTHR30469">
    <property type="entry name" value="MULTIDRUG RESISTANCE PROTEIN MDTA"/>
    <property type="match status" value="1"/>
</dbReference>
<comment type="caution">
    <text evidence="7">The sequence shown here is derived from an EMBL/GenBank/DDBJ whole genome shotgun (WGS) entry which is preliminary data.</text>
</comment>
<dbReference type="Pfam" id="PF25954">
    <property type="entry name" value="Beta-barrel_RND_2"/>
    <property type="match status" value="1"/>
</dbReference>
<keyword evidence="2" id="KW-0175">Coiled coil</keyword>
<evidence type="ECO:0000259" key="6">
    <source>
        <dbReference type="Pfam" id="PF25989"/>
    </source>
</evidence>
<protein>
    <submittedName>
        <fullName evidence="7">Efflux RND transporter periplasmic adaptor subunit</fullName>
    </submittedName>
</protein>
<proteinExistence type="inferred from homology"/>
<dbReference type="InterPro" id="IPR006143">
    <property type="entry name" value="RND_pump_MFP"/>
</dbReference>
<dbReference type="Pfam" id="PF25917">
    <property type="entry name" value="BSH_RND"/>
    <property type="match status" value="1"/>
</dbReference>
<keyword evidence="8" id="KW-1185">Reference proteome</keyword>
<evidence type="ECO:0000256" key="2">
    <source>
        <dbReference type="SAM" id="Coils"/>
    </source>
</evidence>
<accession>A0ABU2ZMC3</accession>
<evidence type="ECO:0000313" key="7">
    <source>
        <dbReference type="EMBL" id="MDT0593396.1"/>
    </source>
</evidence>
<dbReference type="InterPro" id="IPR058792">
    <property type="entry name" value="Beta-barrel_RND_2"/>
</dbReference>
<evidence type="ECO:0000259" key="5">
    <source>
        <dbReference type="Pfam" id="PF25954"/>
    </source>
</evidence>
<dbReference type="InterPro" id="IPR058637">
    <property type="entry name" value="YknX-like_C"/>
</dbReference>
<dbReference type="InterPro" id="IPR058625">
    <property type="entry name" value="MdtA-like_BSH"/>
</dbReference>
<evidence type="ECO:0000256" key="3">
    <source>
        <dbReference type="SAM" id="Phobius"/>
    </source>
</evidence>
<dbReference type="Gene3D" id="2.40.30.170">
    <property type="match status" value="1"/>
</dbReference>
<keyword evidence="3" id="KW-1133">Transmembrane helix</keyword>
<comment type="similarity">
    <text evidence="1">Belongs to the membrane fusion protein (MFP) (TC 8.A.1) family.</text>
</comment>
<feature type="coiled-coil region" evidence="2">
    <location>
        <begin position="101"/>
        <end position="159"/>
    </location>
</feature>
<keyword evidence="3" id="KW-0812">Transmembrane</keyword>
<feature type="domain" description="Multidrug resistance protein MdtA-like barrel-sandwich hybrid" evidence="4">
    <location>
        <begin position="68"/>
        <end position="189"/>
    </location>
</feature>
<dbReference type="PANTHER" id="PTHR30469:SF16">
    <property type="entry name" value="HAE1 FAMILY EFFLUX PUMP MFP COMPONENT"/>
    <property type="match status" value="1"/>
</dbReference>
<organism evidence="7 8">
    <name type="scientific">Glaciecola petra</name>
    <dbReference type="NCBI Taxonomy" id="3075602"/>
    <lineage>
        <taxon>Bacteria</taxon>
        <taxon>Pseudomonadati</taxon>
        <taxon>Pseudomonadota</taxon>
        <taxon>Gammaproteobacteria</taxon>
        <taxon>Alteromonadales</taxon>
        <taxon>Alteromonadaceae</taxon>
        <taxon>Glaciecola</taxon>
    </lineage>
</organism>
<reference evidence="7 8" key="1">
    <citation type="submission" date="2023-09" db="EMBL/GenBank/DDBJ databases">
        <authorList>
            <person name="Rey-Velasco X."/>
        </authorList>
    </citation>
    <scope>NUCLEOTIDE SEQUENCE [LARGE SCALE GENOMIC DNA]</scope>
    <source>
        <strain evidence="7 8">P117</strain>
    </source>
</reference>
<dbReference type="RefSeq" id="WP_311366917.1">
    <property type="nucleotide sequence ID" value="NZ_JAVRHX010000001.1"/>
</dbReference>
<keyword evidence="3" id="KW-0472">Membrane</keyword>
<feature type="domain" description="YknX-like C-terminal permuted SH3-like" evidence="6">
    <location>
        <begin position="279"/>
        <end position="347"/>
    </location>
</feature>
<evidence type="ECO:0000259" key="4">
    <source>
        <dbReference type="Pfam" id="PF25917"/>
    </source>
</evidence>
<evidence type="ECO:0000256" key="1">
    <source>
        <dbReference type="ARBA" id="ARBA00009477"/>
    </source>
</evidence>
<dbReference type="Gene3D" id="2.40.50.100">
    <property type="match status" value="1"/>
</dbReference>
<dbReference type="Gene3D" id="2.40.420.20">
    <property type="match status" value="1"/>
</dbReference>
<feature type="domain" description="CusB-like beta-barrel" evidence="5">
    <location>
        <begin position="202"/>
        <end position="274"/>
    </location>
</feature>
<gene>
    <name evidence="7" type="ORF">RM552_00895</name>
</gene>
<sequence>MSKIFKFSPLLVGVIVLVAFLIYLNWPQEQGQQGGRAGGLTPVVVQKATNEAFPIVVEALGTAVANESVNITAQQAQTVTKVLFEDGAVVKQGQLLVELNNRAQIARLNELNINLTEAKRQLERIKGLAQQSAASEQLLDEQQSRVQSILAQREVAKANLQELTVSAPFSGRLGIRQVSIGSLIRPGDTITTLDDLSIMKVDFSIAEVHLSSVQQGQRVFVTSIAYPGEQFEGQITNIESRIDPQTRSIQVRAQIPNKDLRLRPGMLMQINLEKRVLNALVVPESALVPQGDEQFVFVVNGENKAIKTLVVVGERKPGWVQITSGLNAGQKVITQGTLRVRDGSPVRLLDNQGAV</sequence>
<evidence type="ECO:0000313" key="8">
    <source>
        <dbReference type="Proteomes" id="UP001253545"/>
    </source>
</evidence>